<accession>A0AAW1CTR0</accession>
<comment type="caution">
    <text evidence="2">The sequence shown here is derived from an EMBL/GenBank/DDBJ whole genome shotgun (WGS) entry which is preliminary data.</text>
</comment>
<protein>
    <submittedName>
        <fullName evidence="2">Uncharacterized protein</fullName>
    </submittedName>
</protein>
<evidence type="ECO:0000256" key="1">
    <source>
        <dbReference type="SAM" id="MobiDB-lite"/>
    </source>
</evidence>
<feature type="region of interest" description="Disordered" evidence="1">
    <location>
        <begin position="33"/>
        <end position="61"/>
    </location>
</feature>
<evidence type="ECO:0000313" key="3">
    <source>
        <dbReference type="Proteomes" id="UP001461498"/>
    </source>
</evidence>
<proteinExistence type="predicted"/>
<sequence>MSVLTTEVRRFISGVMSDLKSERKEVRREVRSVAIGEEGVKDDRQGADEPAAPAGDDAKEGVLTGSRGWFLEDTGAGSSGKTCTDPMCDCGYLQNREKVIGAAIRIKCLKKKKKETEQE</sequence>
<dbReference type="Proteomes" id="UP001461498">
    <property type="component" value="Unassembled WGS sequence"/>
</dbReference>
<name>A0AAW1CTR0_9HEMI</name>
<keyword evidence="3" id="KW-1185">Reference proteome</keyword>
<feature type="compositionally biased region" description="Basic and acidic residues" evidence="1">
    <location>
        <begin position="38"/>
        <end position="47"/>
    </location>
</feature>
<dbReference type="AlphaFoldDB" id="A0AAW1CTR0"/>
<evidence type="ECO:0000313" key="2">
    <source>
        <dbReference type="EMBL" id="KAK9502009.1"/>
    </source>
</evidence>
<organism evidence="2 3">
    <name type="scientific">Rhynocoris fuscipes</name>
    <dbReference type="NCBI Taxonomy" id="488301"/>
    <lineage>
        <taxon>Eukaryota</taxon>
        <taxon>Metazoa</taxon>
        <taxon>Ecdysozoa</taxon>
        <taxon>Arthropoda</taxon>
        <taxon>Hexapoda</taxon>
        <taxon>Insecta</taxon>
        <taxon>Pterygota</taxon>
        <taxon>Neoptera</taxon>
        <taxon>Paraneoptera</taxon>
        <taxon>Hemiptera</taxon>
        <taxon>Heteroptera</taxon>
        <taxon>Panheteroptera</taxon>
        <taxon>Cimicomorpha</taxon>
        <taxon>Reduviidae</taxon>
        <taxon>Harpactorinae</taxon>
        <taxon>Harpactorini</taxon>
        <taxon>Rhynocoris</taxon>
    </lineage>
</organism>
<dbReference type="EMBL" id="JAPXFL010000009">
    <property type="protein sequence ID" value="KAK9502009.1"/>
    <property type="molecule type" value="Genomic_DNA"/>
</dbReference>
<reference evidence="2 3" key="1">
    <citation type="submission" date="2022-12" db="EMBL/GenBank/DDBJ databases">
        <title>Chromosome-level genome assembly of true bugs.</title>
        <authorList>
            <person name="Ma L."/>
            <person name="Li H."/>
        </authorList>
    </citation>
    <scope>NUCLEOTIDE SEQUENCE [LARGE SCALE GENOMIC DNA]</scope>
    <source>
        <strain evidence="2">Lab_2022b</strain>
    </source>
</reference>
<gene>
    <name evidence="2" type="ORF">O3M35_012623</name>
</gene>